<dbReference type="Proteomes" id="UP000598426">
    <property type="component" value="Unassembled WGS sequence"/>
</dbReference>
<dbReference type="PROSITE" id="PS00409">
    <property type="entry name" value="PROKAR_NTER_METHYL"/>
    <property type="match status" value="1"/>
</dbReference>
<feature type="transmembrane region" description="Helical" evidence="1">
    <location>
        <begin position="12"/>
        <end position="35"/>
    </location>
</feature>
<sequence length="141" mass="14465">MRGRGADAAGFSLVEVIIAMFVLGIIALALLPALINGIQYSSQQSTVATATRQLNAIVEDLRHGQPTCADVINAGATQTFQDGARRDFTVSGAPGECTMCPIAGGEAISLDLTAERGGRTLARVSALVYVQGAKADAACSP</sequence>
<name>A0ABR8NJ23_9MICO</name>
<dbReference type="Pfam" id="PF07963">
    <property type="entry name" value="N_methyl"/>
    <property type="match status" value="1"/>
</dbReference>
<accession>A0ABR8NJ23</accession>
<dbReference type="EMBL" id="JACXZS010000002">
    <property type="protein sequence ID" value="MBD3940681.1"/>
    <property type="molecule type" value="Genomic_DNA"/>
</dbReference>
<keyword evidence="1" id="KW-0472">Membrane</keyword>
<keyword evidence="1" id="KW-0812">Transmembrane</keyword>
<dbReference type="RefSeq" id="WP_191170340.1">
    <property type="nucleotide sequence ID" value="NZ_JACXZS010000002.1"/>
</dbReference>
<comment type="caution">
    <text evidence="2">The sequence shown here is derived from an EMBL/GenBank/DDBJ whole genome shotgun (WGS) entry which is preliminary data.</text>
</comment>
<proteinExistence type="predicted"/>
<evidence type="ECO:0000313" key="2">
    <source>
        <dbReference type="EMBL" id="MBD3940681.1"/>
    </source>
</evidence>
<evidence type="ECO:0000256" key="1">
    <source>
        <dbReference type="SAM" id="Phobius"/>
    </source>
</evidence>
<dbReference type="InterPro" id="IPR012902">
    <property type="entry name" value="N_methyl_site"/>
</dbReference>
<evidence type="ECO:0000313" key="3">
    <source>
        <dbReference type="Proteomes" id="UP000598426"/>
    </source>
</evidence>
<dbReference type="NCBIfam" id="TIGR02532">
    <property type="entry name" value="IV_pilin_GFxxxE"/>
    <property type="match status" value="1"/>
</dbReference>
<dbReference type="InterPro" id="IPR045584">
    <property type="entry name" value="Pilin-like"/>
</dbReference>
<dbReference type="SUPFAM" id="SSF54523">
    <property type="entry name" value="Pili subunits"/>
    <property type="match status" value="1"/>
</dbReference>
<gene>
    <name evidence="2" type="ORF">IF188_03080</name>
</gene>
<keyword evidence="3" id="KW-1185">Reference proteome</keyword>
<reference evidence="2 3" key="1">
    <citation type="submission" date="2020-09" db="EMBL/GenBank/DDBJ databases">
        <title>Isolation and identification of active actinomycetes.</title>
        <authorList>
            <person name="Li X."/>
        </authorList>
    </citation>
    <scope>NUCLEOTIDE SEQUENCE [LARGE SCALE GENOMIC DNA]</scope>
    <source>
        <strain evidence="2 3">NEAU-LLC</strain>
    </source>
</reference>
<organism evidence="2 3">
    <name type="scientific">Microbacterium helvum</name>
    <dbReference type="NCBI Taxonomy" id="2773713"/>
    <lineage>
        <taxon>Bacteria</taxon>
        <taxon>Bacillati</taxon>
        <taxon>Actinomycetota</taxon>
        <taxon>Actinomycetes</taxon>
        <taxon>Micrococcales</taxon>
        <taxon>Microbacteriaceae</taxon>
        <taxon>Microbacterium</taxon>
    </lineage>
</organism>
<keyword evidence="1" id="KW-1133">Transmembrane helix</keyword>
<dbReference type="Gene3D" id="3.30.700.10">
    <property type="entry name" value="Glycoprotein, Type 4 Pilin"/>
    <property type="match status" value="1"/>
</dbReference>
<protein>
    <submittedName>
        <fullName evidence="2">Type II secretion system protein</fullName>
    </submittedName>
</protein>